<evidence type="ECO:0000313" key="6">
    <source>
        <dbReference type="Proteomes" id="UP000198711"/>
    </source>
</evidence>
<evidence type="ECO:0000256" key="2">
    <source>
        <dbReference type="ARBA" id="ARBA00023002"/>
    </source>
</evidence>
<dbReference type="InterPro" id="IPR036291">
    <property type="entry name" value="NAD(P)-bd_dom_sf"/>
</dbReference>
<comment type="caution">
    <text evidence="5">The sequence shown here is derived from an EMBL/GenBank/DDBJ whole genome shotgun (WGS) entry which is preliminary data.</text>
</comment>
<proteinExistence type="predicted"/>
<dbReference type="GO" id="GO:0005829">
    <property type="term" value="C:cytosol"/>
    <property type="evidence" value="ECO:0007669"/>
    <property type="project" value="TreeGrafter"/>
</dbReference>
<organism evidence="5 6">
    <name type="scientific">Hydrobacter penzbergensis</name>
    <dbReference type="NCBI Taxonomy" id="1235997"/>
    <lineage>
        <taxon>Bacteria</taxon>
        <taxon>Pseudomonadati</taxon>
        <taxon>Bacteroidota</taxon>
        <taxon>Chitinophagia</taxon>
        <taxon>Chitinophagales</taxon>
        <taxon>Chitinophagaceae</taxon>
        <taxon>Hydrobacter</taxon>
    </lineage>
</organism>
<evidence type="ECO:0000259" key="4">
    <source>
        <dbReference type="Pfam" id="PF08501"/>
    </source>
</evidence>
<accession>A0A8X8LFG7</accession>
<keyword evidence="3" id="KW-0057">Aromatic amino acid biosynthesis</keyword>
<keyword evidence="3" id="KW-0028">Amino-acid biosynthesis</keyword>
<sequence length="245" mass="27643">MRRFGLLGYPLSHSFSQHYFTGKFSREGIRDAVYENFSLPRIEDLHAVLKQHSDLRGFNITIPYKKQVLAFLSGSTPAVQQMGACNCVKITNGSLFGYNTDVVGFKQSLQPFLKPHHRHALILGTGGASAAVEFVLKELHIDYRFVSRTAGDDTMRYDELDASVLSSHHLVINTTPLGMYPKTEEYPAIPYQYLTPDHHLYDLIYNPAETQFLAKGKAMGATIQNGQEMLVLQAEESWRIWNSAD</sequence>
<dbReference type="PANTHER" id="PTHR21089">
    <property type="entry name" value="SHIKIMATE DEHYDROGENASE"/>
    <property type="match status" value="1"/>
</dbReference>
<dbReference type="Gene3D" id="3.40.50.720">
    <property type="entry name" value="NAD(P)-binding Rossmann-like Domain"/>
    <property type="match status" value="1"/>
</dbReference>
<reference evidence="5 6" key="1">
    <citation type="submission" date="2016-10" db="EMBL/GenBank/DDBJ databases">
        <authorList>
            <person name="Varghese N."/>
            <person name="Submissions S."/>
        </authorList>
    </citation>
    <scope>NUCLEOTIDE SEQUENCE [LARGE SCALE GENOMIC DNA]</scope>
    <source>
        <strain evidence="5 6">DSM 25353</strain>
    </source>
</reference>
<dbReference type="GO" id="GO:0019632">
    <property type="term" value="P:shikimate metabolic process"/>
    <property type="evidence" value="ECO:0007669"/>
    <property type="project" value="TreeGrafter"/>
</dbReference>
<dbReference type="Pfam" id="PF08501">
    <property type="entry name" value="Shikimate_dh_N"/>
    <property type="match status" value="1"/>
</dbReference>
<dbReference type="AlphaFoldDB" id="A0A8X8LFG7"/>
<dbReference type="SUPFAM" id="SSF53223">
    <property type="entry name" value="Aminoacid dehydrogenase-like, N-terminal domain"/>
    <property type="match status" value="1"/>
</dbReference>
<dbReference type="RefSeq" id="WP_092727005.1">
    <property type="nucleotide sequence ID" value="NZ_FNNO01000024.1"/>
</dbReference>
<dbReference type="GO" id="GO:0050661">
    <property type="term" value="F:NADP binding"/>
    <property type="evidence" value="ECO:0007669"/>
    <property type="project" value="TreeGrafter"/>
</dbReference>
<name>A0A8X8LFG7_9BACT</name>
<protein>
    <submittedName>
        <fullName evidence="5">Shikimate dehydrogenase</fullName>
    </submittedName>
</protein>
<dbReference type="Proteomes" id="UP000198711">
    <property type="component" value="Unassembled WGS sequence"/>
</dbReference>
<dbReference type="InterPro" id="IPR046346">
    <property type="entry name" value="Aminoacid_DH-like_N_sf"/>
</dbReference>
<dbReference type="SUPFAM" id="SSF51735">
    <property type="entry name" value="NAD(P)-binding Rossmann-fold domains"/>
    <property type="match status" value="1"/>
</dbReference>
<dbReference type="EMBL" id="FNNO01000024">
    <property type="protein sequence ID" value="SDX66568.1"/>
    <property type="molecule type" value="Genomic_DNA"/>
</dbReference>
<gene>
    <name evidence="5" type="ORF">SAMN05444410_12411</name>
</gene>
<dbReference type="GO" id="GO:0009423">
    <property type="term" value="P:chorismate biosynthetic process"/>
    <property type="evidence" value="ECO:0007669"/>
    <property type="project" value="TreeGrafter"/>
</dbReference>
<dbReference type="CDD" id="cd01065">
    <property type="entry name" value="NAD_bind_Shikimate_DH"/>
    <property type="match status" value="1"/>
</dbReference>
<comment type="pathway">
    <text evidence="1">Metabolic intermediate biosynthesis; chorismate biosynthesis; chorismate from D-erythrose 4-phosphate and phosphoenolpyruvate: step 4/7.</text>
</comment>
<dbReference type="Gene3D" id="3.40.50.10860">
    <property type="entry name" value="Leucine Dehydrogenase, chain A, domain 1"/>
    <property type="match status" value="1"/>
</dbReference>
<evidence type="ECO:0000313" key="5">
    <source>
        <dbReference type="EMBL" id="SDX66568.1"/>
    </source>
</evidence>
<dbReference type="GO" id="GO:0009073">
    <property type="term" value="P:aromatic amino acid family biosynthetic process"/>
    <property type="evidence" value="ECO:0007669"/>
    <property type="project" value="UniProtKB-KW"/>
</dbReference>
<keyword evidence="2" id="KW-0560">Oxidoreductase</keyword>
<evidence type="ECO:0000256" key="3">
    <source>
        <dbReference type="ARBA" id="ARBA00023141"/>
    </source>
</evidence>
<dbReference type="GO" id="GO:0004764">
    <property type="term" value="F:shikimate 3-dehydrogenase (NADP+) activity"/>
    <property type="evidence" value="ECO:0007669"/>
    <property type="project" value="InterPro"/>
</dbReference>
<dbReference type="InterPro" id="IPR013708">
    <property type="entry name" value="Shikimate_DH-bd_N"/>
</dbReference>
<feature type="domain" description="Shikimate dehydrogenase substrate binding N-terminal" evidence="4">
    <location>
        <begin position="6"/>
        <end position="88"/>
    </location>
</feature>
<dbReference type="PANTHER" id="PTHR21089:SF1">
    <property type="entry name" value="BIFUNCTIONAL 3-DEHYDROQUINATE DEHYDRATASE_SHIKIMATE DEHYDROGENASE, CHLOROPLASTIC"/>
    <property type="match status" value="1"/>
</dbReference>
<evidence type="ECO:0000256" key="1">
    <source>
        <dbReference type="ARBA" id="ARBA00004871"/>
    </source>
</evidence>
<keyword evidence="6" id="KW-1185">Reference proteome</keyword>
<dbReference type="InterPro" id="IPR022893">
    <property type="entry name" value="Shikimate_DH_fam"/>
</dbReference>